<feature type="domain" description="EAL" evidence="8">
    <location>
        <begin position="642"/>
        <end position="896"/>
    </location>
</feature>
<dbReference type="InterPro" id="IPR043128">
    <property type="entry name" value="Rev_trsase/Diguanyl_cyclase"/>
</dbReference>
<comment type="caution">
    <text evidence="10">The sequence shown here is derived from an EMBL/GenBank/DDBJ whole genome shotgun (WGS) entry which is preliminary data.</text>
</comment>
<evidence type="ECO:0000256" key="2">
    <source>
        <dbReference type="ARBA" id="ARBA00022692"/>
    </source>
</evidence>
<keyword evidence="4" id="KW-0472">Membrane</keyword>
<feature type="domain" description="GGDEF" evidence="9">
    <location>
        <begin position="500"/>
        <end position="633"/>
    </location>
</feature>
<dbReference type="Gene3D" id="3.30.70.270">
    <property type="match status" value="1"/>
</dbReference>
<evidence type="ECO:0000259" key="9">
    <source>
        <dbReference type="PROSITE" id="PS50887"/>
    </source>
</evidence>
<dbReference type="CDD" id="cd00130">
    <property type="entry name" value="PAS"/>
    <property type="match status" value="1"/>
</dbReference>
<dbReference type="InterPro" id="IPR006189">
    <property type="entry name" value="CHASE_dom"/>
</dbReference>
<dbReference type="Pfam" id="PF00990">
    <property type="entry name" value="GGDEF"/>
    <property type="match status" value="1"/>
</dbReference>
<dbReference type="SMART" id="SM00052">
    <property type="entry name" value="EAL"/>
    <property type="match status" value="1"/>
</dbReference>
<evidence type="ECO:0000259" key="7">
    <source>
        <dbReference type="PROSITE" id="PS50839"/>
    </source>
</evidence>
<dbReference type="NCBIfam" id="TIGR00254">
    <property type="entry name" value="GGDEF"/>
    <property type="match status" value="1"/>
</dbReference>
<dbReference type="SMART" id="SM00091">
    <property type="entry name" value="PAS"/>
    <property type="match status" value="1"/>
</dbReference>
<keyword evidence="11" id="KW-1185">Reference proteome</keyword>
<dbReference type="InterPro" id="IPR042240">
    <property type="entry name" value="CHASE_sf"/>
</dbReference>
<dbReference type="InterPro" id="IPR000700">
    <property type="entry name" value="PAS-assoc_C"/>
</dbReference>
<dbReference type="Pfam" id="PF03924">
    <property type="entry name" value="CHASE"/>
    <property type="match status" value="1"/>
</dbReference>
<dbReference type="PROSITE" id="PS50112">
    <property type="entry name" value="PAS"/>
    <property type="match status" value="1"/>
</dbReference>
<dbReference type="PANTHER" id="PTHR44757:SF2">
    <property type="entry name" value="BIOFILM ARCHITECTURE MAINTENANCE PROTEIN MBAA"/>
    <property type="match status" value="1"/>
</dbReference>
<protein>
    <submittedName>
        <fullName evidence="10">EAL domain-containing protein</fullName>
    </submittedName>
</protein>
<keyword evidence="2" id="KW-0812">Transmembrane</keyword>
<dbReference type="EMBL" id="JBEPIJ010000001">
    <property type="protein sequence ID" value="MES0872569.1"/>
    <property type="molecule type" value="Genomic_DNA"/>
</dbReference>
<dbReference type="SUPFAM" id="SSF141868">
    <property type="entry name" value="EAL domain-like"/>
    <property type="match status" value="1"/>
</dbReference>
<dbReference type="SUPFAM" id="SSF55073">
    <property type="entry name" value="Nucleotide cyclase"/>
    <property type="match status" value="1"/>
</dbReference>
<evidence type="ECO:0000259" key="6">
    <source>
        <dbReference type="PROSITE" id="PS50113"/>
    </source>
</evidence>
<evidence type="ECO:0000259" key="8">
    <source>
        <dbReference type="PROSITE" id="PS50883"/>
    </source>
</evidence>
<dbReference type="CDD" id="cd01948">
    <property type="entry name" value="EAL"/>
    <property type="match status" value="1"/>
</dbReference>
<name>A0ABV2A600_9GAMM</name>
<evidence type="ECO:0000256" key="4">
    <source>
        <dbReference type="ARBA" id="ARBA00023136"/>
    </source>
</evidence>
<dbReference type="InterPro" id="IPR035965">
    <property type="entry name" value="PAS-like_dom_sf"/>
</dbReference>
<dbReference type="PROSITE" id="PS50887">
    <property type="entry name" value="GGDEF"/>
    <property type="match status" value="1"/>
</dbReference>
<dbReference type="CDD" id="cd01949">
    <property type="entry name" value="GGDEF"/>
    <property type="match status" value="1"/>
</dbReference>
<dbReference type="InterPro" id="IPR001633">
    <property type="entry name" value="EAL_dom"/>
</dbReference>
<dbReference type="Gene3D" id="3.20.20.450">
    <property type="entry name" value="EAL domain"/>
    <property type="match status" value="1"/>
</dbReference>
<gene>
    <name evidence="10" type="ORF">ABSH63_00885</name>
</gene>
<evidence type="ECO:0000256" key="3">
    <source>
        <dbReference type="ARBA" id="ARBA00022989"/>
    </source>
</evidence>
<dbReference type="Pfam" id="PF00989">
    <property type="entry name" value="PAS"/>
    <property type="match status" value="1"/>
</dbReference>
<dbReference type="Proteomes" id="UP001465331">
    <property type="component" value="Unassembled WGS sequence"/>
</dbReference>
<dbReference type="PROSITE" id="PS50113">
    <property type="entry name" value="PAC"/>
    <property type="match status" value="1"/>
</dbReference>
<keyword evidence="3" id="KW-1133">Transmembrane helix</keyword>
<sequence length="917" mass="100675">MQRKLRTVLRDAALCLLVLAIAVVAADQVRRFEQRRDQAHFQHESLRLQAQLRDRLLAYEQVLSAGASFLAVSEAVGREDWQRFMRGFDIPRQFPGLDAVAYADWLPAHAVAAYVARQRAATPDFTVWPSGSGAQSAIVRLIAPVDEARRRVFGYDLYTSPLRAEAMQRARDEGRAVMSGRVVLASALPGDRTPSVLLFVPVYAGGAVPPTVTERRSSLVGFVYAAIRMPDLIGGLSDVRTPGLHLYLTEGDGTKLHGDAPPEQVVFRETQDFEVYGRVWTFGLAADRHVGPHRRSAAPYVFGGVLLLSLMLWWVRRTSGQSEARAQVLARQMTEALRASEAAHRAIVESSIEGILTIDPHGTVLSFNRAAERMFGYRADEVIGRNVSMLMPERFRARHDALVANFQRGGSRNIVGLRREVIGLRRDGEEFPMSLAISVVEDESPVQRLVGVIADITESKRQEQRIRRLADHDALTQLPNRSLLQDRLDVAITQAARERRMIGVMMIDLDQFKRINDSLGHEIGDRVLLMVAARLCSRVRDCDTVARMGGDEFVVLVDGVTDGDAIARIAGSILAAFETPMLIDGHELHVGASVGVSCYPNDGDDVATLLRNADAAMYDAKASGRGHYRMFSAEMMRRARHKLELEGAIRKALAGGQFVMHYEPLMCLRTGDLLGAEALIRWQHPERGMISPAEFIPVAEETGQIVAIGEWTLRSACAEARQIQLRLGQPLSVSVNLSPRQFARPDIAAMVESACADGGLDPQFLVLEITEGTLLKPSEQILNTLDRLRALGVRVAVDDFGTGYSSLAYITRFPIDLLKIDGSFVRDLIDDPADAAIVNAIIAMAHSLGIGVVAEGVETAEQLAVLRERGCDAAQGYFFGRGAPAAQFAAQRQDFSQSRTAPQPARLIAAVDADALF</sequence>
<reference evidence="10 11" key="1">
    <citation type="submission" date="2024-06" db="EMBL/GenBank/DDBJ databases">
        <authorList>
            <person name="Li Z."/>
            <person name="Jiang Y."/>
        </authorList>
    </citation>
    <scope>NUCLEOTIDE SEQUENCE [LARGE SCALE GENOMIC DNA]</scope>
    <source>
        <strain evidence="10 11">HSW-8</strain>
    </source>
</reference>
<dbReference type="Pfam" id="PF00563">
    <property type="entry name" value="EAL"/>
    <property type="match status" value="1"/>
</dbReference>
<dbReference type="SMART" id="SM01079">
    <property type="entry name" value="CHASE"/>
    <property type="match status" value="1"/>
</dbReference>
<feature type="domain" description="PAS" evidence="5">
    <location>
        <begin position="340"/>
        <end position="393"/>
    </location>
</feature>
<dbReference type="InterPro" id="IPR029787">
    <property type="entry name" value="Nucleotide_cyclase"/>
</dbReference>
<dbReference type="InterPro" id="IPR013767">
    <property type="entry name" value="PAS_fold"/>
</dbReference>
<evidence type="ECO:0000259" key="5">
    <source>
        <dbReference type="PROSITE" id="PS50112"/>
    </source>
</evidence>
<dbReference type="PROSITE" id="PS50839">
    <property type="entry name" value="CHASE"/>
    <property type="match status" value="1"/>
</dbReference>
<accession>A0ABV2A600</accession>
<dbReference type="InterPro" id="IPR052155">
    <property type="entry name" value="Biofilm_reg_signaling"/>
</dbReference>
<evidence type="ECO:0000313" key="11">
    <source>
        <dbReference type="Proteomes" id="UP001465331"/>
    </source>
</evidence>
<dbReference type="Gene3D" id="3.30.450.350">
    <property type="entry name" value="CHASE domain"/>
    <property type="match status" value="1"/>
</dbReference>
<proteinExistence type="predicted"/>
<feature type="domain" description="PAC" evidence="6">
    <location>
        <begin position="417"/>
        <end position="468"/>
    </location>
</feature>
<dbReference type="NCBIfam" id="TIGR00229">
    <property type="entry name" value="sensory_box"/>
    <property type="match status" value="1"/>
</dbReference>
<evidence type="ECO:0000256" key="1">
    <source>
        <dbReference type="ARBA" id="ARBA00004370"/>
    </source>
</evidence>
<organism evidence="10 11">
    <name type="scientific">Sinimarinibacterium thermocellulolyticum</name>
    <dbReference type="NCBI Taxonomy" id="3170016"/>
    <lineage>
        <taxon>Bacteria</taxon>
        <taxon>Pseudomonadati</taxon>
        <taxon>Pseudomonadota</taxon>
        <taxon>Gammaproteobacteria</taxon>
        <taxon>Nevskiales</taxon>
        <taxon>Nevskiaceae</taxon>
        <taxon>Sinimarinibacterium</taxon>
    </lineage>
</organism>
<dbReference type="RefSeq" id="WP_352886524.1">
    <property type="nucleotide sequence ID" value="NZ_JBEPIJ010000001.1"/>
</dbReference>
<dbReference type="InterPro" id="IPR035919">
    <property type="entry name" value="EAL_sf"/>
</dbReference>
<dbReference type="InterPro" id="IPR000014">
    <property type="entry name" value="PAS"/>
</dbReference>
<dbReference type="PROSITE" id="PS50883">
    <property type="entry name" value="EAL"/>
    <property type="match status" value="1"/>
</dbReference>
<dbReference type="SUPFAM" id="SSF55785">
    <property type="entry name" value="PYP-like sensor domain (PAS domain)"/>
    <property type="match status" value="1"/>
</dbReference>
<comment type="subcellular location">
    <subcellularLocation>
        <location evidence="1">Membrane</location>
    </subcellularLocation>
</comment>
<dbReference type="SMART" id="SM00267">
    <property type="entry name" value="GGDEF"/>
    <property type="match status" value="1"/>
</dbReference>
<dbReference type="Gene3D" id="3.30.450.20">
    <property type="entry name" value="PAS domain"/>
    <property type="match status" value="1"/>
</dbReference>
<dbReference type="PANTHER" id="PTHR44757">
    <property type="entry name" value="DIGUANYLATE CYCLASE DGCP"/>
    <property type="match status" value="1"/>
</dbReference>
<dbReference type="InterPro" id="IPR000160">
    <property type="entry name" value="GGDEF_dom"/>
</dbReference>
<evidence type="ECO:0000313" key="10">
    <source>
        <dbReference type="EMBL" id="MES0872569.1"/>
    </source>
</evidence>
<feature type="domain" description="CHASE" evidence="7">
    <location>
        <begin position="129"/>
        <end position="239"/>
    </location>
</feature>